<comment type="caution">
    <text evidence="2">The sequence shown here is derived from an EMBL/GenBank/DDBJ whole genome shotgun (WGS) entry which is preliminary data.</text>
</comment>
<evidence type="ECO:0000313" key="2">
    <source>
        <dbReference type="EMBL" id="KAH0957402.1"/>
    </source>
</evidence>
<evidence type="ECO:0000313" key="3">
    <source>
        <dbReference type="Proteomes" id="UP000824596"/>
    </source>
</evidence>
<keyword evidence="3" id="KW-1185">Reference proteome</keyword>
<feature type="region of interest" description="Disordered" evidence="1">
    <location>
        <begin position="107"/>
        <end position="128"/>
    </location>
</feature>
<sequence length="187" mass="21057">MCQNVRHYVCGHMQKRRTTCYKTGHRRSAGGGLAQIILDFFFPPPAVTCDRMTGEVRPVKGPCPACARLRKQALASDGGKPLPQLPASAKMREAYLAKMALYDQDPVSPKLKKERSGKRRKERSSVDGAQKSVLNRWGIEYLLKSRNRGSVDSDRSWVSPAARRIENGEIDIWTPCRNDKDVITSWI</sequence>
<dbReference type="Proteomes" id="UP000824596">
    <property type="component" value="Unassembled WGS sequence"/>
</dbReference>
<dbReference type="EMBL" id="JAIZPD010000021">
    <property type="protein sequence ID" value="KAH0957402.1"/>
    <property type="molecule type" value="Genomic_DNA"/>
</dbReference>
<name>A0A9P8MQJ5_9HYPO</name>
<reference evidence="2" key="1">
    <citation type="submission" date="2021-09" db="EMBL/GenBank/DDBJ databases">
        <title>A high-quality genome of the endoparasitic fungus Hirsutella rhossiliensis with a comparison of Hirsutella genomes reveals transposable elements contributing to genome size variation.</title>
        <authorList>
            <person name="Lin R."/>
            <person name="Jiao Y."/>
            <person name="Sun X."/>
            <person name="Ling J."/>
            <person name="Xie B."/>
            <person name="Cheng X."/>
        </authorList>
    </citation>
    <scope>NUCLEOTIDE SEQUENCE</scope>
    <source>
        <strain evidence="2">HR02</strain>
    </source>
</reference>
<accession>A0A9P8MQJ5</accession>
<organism evidence="2 3">
    <name type="scientific">Hirsutella rhossiliensis</name>
    <dbReference type="NCBI Taxonomy" id="111463"/>
    <lineage>
        <taxon>Eukaryota</taxon>
        <taxon>Fungi</taxon>
        <taxon>Dikarya</taxon>
        <taxon>Ascomycota</taxon>
        <taxon>Pezizomycotina</taxon>
        <taxon>Sordariomycetes</taxon>
        <taxon>Hypocreomycetidae</taxon>
        <taxon>Hypocreales</taxon>
        <taxon>Ophiocordycipitaceae</taxon>
        <taxon>Hirsutella</taxon>
    </lineage>
</organism>
<evidence type="ECO:0000256" key="1">
    <source>
        <dbReference type="SAM" id="MobiDB-lite"/>
    </source>
</evidence>
<dbReference type="GeneID" id="68360677"/>
<gene>
    <name evidence="2" type="ORF">HRG_11549</name>
</gene>
<protein>
    <submittedName>
        <fullName evidence="2">Uncharacterized protein</fullName>
    </submittedName>
</protein>
<proteinExistence type="predicted"/>
<dbReference type="OrthoDB" id="4918248at2759"/>
<feature type="compositionally biased region" description="Basic residues" evidence="1">
    <location>
        <begin position="110"/>
        <end position="122"/>
    </location>
</feature>
<dbReference type="RefSeq" id="XP_044714916.1">
    <property type="nucleotide sequence ID" value="XM_044870019.1"/>
</dbReference>
<dbReference type="AlphaFoldDB" id="A0A9P8MQJ5"/>